<evidence type="ECO:0000313" key="2">
    <source>
        <dbReference type="EMBL" id="MBD8024416.1"/>
    </source>
</evidence>
<reference evidence="2 3" key="1">
    <citation type="submission" date="2020-08" db="EMBL/GenBank/DDBJ databases">
        <title>A Genomic Blueprint of the Chicken Gut Microbiome.</title>
        <authorList>
            <person name="Gilroy R."/>
            <person name="Ravi A."/>
            <person name="Getino M."/>
            <person name="Pursley I."/>
            <person name="Horton D.L."/>
            <person name="Alikhan N.-F."/>
            <person name="Baker D."/>
            <person name="Gharbi K."/>
            <person name="Hall N."/>
            <person name="Watson M."/>
            <person name="Adriaenssens E.M."/>
            <person name="Foster-Nyarko E."/>
            <person name="Jarju S."/>
            <person name="Secka A."/>
            <person name="Antonio M."/>
            <person name="Oren A."/>
            <person name="Chaudhuri R."/>
            <person name="La Ragione R.M."/>
            <person name="Hildebrand F."/>
            <person name="Pallen M.J."/>
        </authorList>
    </citation>
    <scope>NUCLEOTIDE SEQUENCE [LARGE SCALE GENOMIC DNA]</scope>
    <source>
        <strain evidence="2 3">Sa1CUA4</strain>
    </source>
</reference>
<feature type="compositionally biased region" description="Low complexity" evidence="1">
    <location>
        <begin position="150"/>
        <end position="163"/>
    </location>
</feature>
<gene>
    <name evidence="2" type="ORF">H9622_12560</name>
</gene>
<dbReference type="Proteomes" id="UP000602532">
    <property type="component" value="Unassembled WGS sequence"/>
</dbReference>
<evidence type="ECO:0000256" key="1">
    <source>
        <dbReference type="SAM" id="MobiDB-lite"/>
    </source>
</evidence>
<feature type="region of interest" description="Disordered" evidence="1">
    <location>
        <begin position="150"/>
        <end position="185"/>
    </location>
</feature>
<sequence>MDTHTRTSDAHSATLGLGSVLLASLPAALMTEAAPDRYTVEAVFTRRPEKDEVAEILGTRTRDDLGSAGFPTVELAVADRRLVIANTNLEELRDGLAAVIADRLAAISTKIHEKQDAAAIRFEEAAMREHTRTAAVTALAESITFQRAGSAARARPDATAAAASNEDEQIAGWSSEGGHGRYARP</sequence>
<name>A0ABR8X6A6_9MICO</name>
<dbReference type="EMBL" id="JACSPM010000004">
    <property type="protein sequence ID" value="MBD8024416.1"/>
    <property type="molecule type" value="Genomic_DNA"/>
</dbReference>
<protein>
    <submittedName>
        <fullName evidence="2">Uncharacterized protein</fullName>
    </submittedName>
</protein>
<accession>A0ABR8X6A6</accession>
<keyword evidence="3" id="KW-1185">Reference proteome</keyword>
<evidence type="ECO:0000313" key="3">
    <source>
        <dbReference type="Proteomes" id="UP000602532"/>
    </source>
</evidence>
<organism evidence="2 3">
    <name type="scientific">Microbacterium gallinarum</name>
    <dbReference type="NCBI Taxonomy" id="2762209"/>
    <lineage>
        <taxon>Bacteria</taxon>
        <taxon>Bacillati</taxon>
        <taxon>Actinomycetota</taxon>
        <taxon>Actinomycetes</taxon>
        <taxon>Micrococcales</taxon>
        <taxon>Microbacteriaceae</taxon>
        <taxon>Microbacterium</taxon>
    </lineage>
</organism>
<proteinExistence type="predicted"/>
<comment type="caution">
    <text evidence="2">The sequence shown here is derived from an EMBL/GenBank/DDBJ whole genome shotgun (WGS) entry which is preliminary data.</text>
</comment>